<dbReference type="EMBL" id="AAQH01000001">
    <property type="protein sequence ID" value="EAT13613.1"/>
    <property type="molecule type" value="Genomic_DNA"/>
</dbReference>
<dbReference type="Proteomes" id="UP000004263">
    <property type="component" value="Unassembled WGS sequence"/>
</dbReference>
<dbReference type="STRING" id="207949.RED65_09484"/>
<evidence type="ECO:0000313" key="2">
    <source>
        <dbReference type="EMBL" id="EAT13613.1"/>
    </source>
</evidence>
<feature type="compositionally biased region" description="Polar residues" evidence="1">
    <location>
        <begin position="77"/>
        <end position="88"/>
    </location>
</feature>
<organism evidence="2 3">
    <name type="scientific">Bermanella marisrubri</name>
    <dbReference type="NCBI Taxonomy" id="207949"/>
    <lineage>
        <taxon>Bacteria</taxon>
        <taxon>Pseudomonadati</taxon>
        <taxon>Pseudomonadota</taxon>
        <taxon>Gammaproteobacteria</taxon>
        <taxon>Oceanospirillales</taxon>
        <taxon>Oceanospirillaceae</taxon>
        <taxon>Bermanella</taxon>
    </lineage>
</organism>
<accession>Q1N6H9</accession>
<protein>
    <submittedName>
        <fullName evidence="2">Uncharacterized protein</fullName>
    </submittedName>
</protein>
<keyword evidence="3" id="KW-1185">Reference proteome</keyword>
<gene>
    <name evidence="2" type="ORF">RED65_09484</name>
</gene>
<evidence type="ECO:0000256" key="1">
    <source>
        <dbReference type="SAM" id="MobiDB-lite"/>
    </source>
</evidence>
<comment type="caution">
    <text evidence="2">The sequence shown here is derived from an EMBL/GenBank/DDBJ whole genome shotgun (WGS) entry which is preliminary data.</text>
</comment>
<dbReference type="AntiFam" id="ANF00012">
    <property type="entry name" value="tRNA translation"/>
</dbReference>
<evidence type="ECO:0000313" key="3">
    <source>
        <dbReference type="Proteomes" id="UP000004263"/>
    </source>
</evidence>
<dbReference type="HOGENOM" id="CLU_1933928_0_0_6"/>
<sequence length="130" mass="14664">MVRRERLELSHLTAPEPKSGVSTNFTTPAQQGTIDFRLIYKVALTSLPFNTGLAGQEMVRKERLELSHLTAPEPKSGVSTNFTTSANGVTEGDRTLDHRNHNPALYQLSYSHHYHYSLTKGWRARQESNL</sequence>
<dbReference type="AlphaFoldDB" id="Q1N6H9"/>
<feature type="region of interest" description="Disordered" evidence="1">
    <location>
        <begin position="72"/>
        <end position="99"/>
    </location>
</feature>
<name>Q1N6H9_9GAMM</name>
<proteinExistence type="predicted"/>
<feature type="region of interest" description="Disordered" evidence="1">
    <location>
        <begin position="1"/>
        <end position="26"/>
    </location>
</feature>
<reference evidence="2 3" key="1">
    <citation type="submission" date="2006-03" db="EMBL/GenBank/DDBJ databases">
        <authorList>
            <person name="Pinhassi J."/>
            <person name="Pedros-Alio C."/>
            <person name="Ferriera S."/>
            <person name="Johnson J."/>
            <person name="Kravitz S."/>
            <person name="Halpern A."/>
            <person name="Remington K."/>
            <person name="Beeson K."/>
            <person name="Tran B."/>
            <person name="Rogers Y.-H."/>
            <person name="Friedman R."/>
            <person name="Venter J.C."/>
        </authorList>
    </citation>
    <scope>NUCLEOTIDE SEQUENCE [LARGE SCALE GENOMIC DNA]</scope>
    <source>
        <strain evidence="2 3">RED65</strain>
    </source>
</reference>